<dbReference type="AlphaFoldDB" id="A0A1X7TVN6"/>
<organism evidence="2">
    <name type="scientific">Amphimedon queenslandica</name>
    <name type="common">Sponge</name>
    <dbReference type="NCBI Taxonomy" id="400682"/>
    <lineage>
        <taxon>Eukaryota</taxon>
        <taxon>Metazoa</taxon>
        <taxon>Porifera</taxon>
        <taxon>Demospongiae</taxon>
        <taxon>Heteroscleromorpha</taxon>
        <taxon>Haplosclerida</taxon>
        <taxon>Niphatidae</taxon>
        <taxon>Amphimedon</taxon>
    </lineage>
</organism>
<evidence type="ECO:0000313" key="2">
    <source>
        <dbReference type="EnsemblMetazoa" id="Aqu2.1.19277_001"/>
    </source>
</evidence>
<dbReference type="InParanoid" id="A0A1X7TVN6"/>
<reference evidence="2" key="1">
    <citation type="submission" date="2017-05" db="UniProtKB">
        <authorList>
            <consortium name="EnsemblMetazoa"/>
        </authorList>
    </citation>
    <scope>IDENTIFICATION</scope>
</reference>
<name>A0A1X7TVN6_AMPQE</name>
<dbReference type="EnsemblMetazoa" id="Aqu2.1.19277_001">
    <property type="protein sequence ID" value="Aqu2.1.19277_001"/>
    <property type="gene ID" value="Aqu2.1.19277"/>
</dbReference>
<proteinExistence type="predicted"/>
<protein>
    <submittedName>
        <fullName evidence="2">Uncharacterized protein</fullName>
    </submittedName>
</protein>
<sequence length="52" mass="5877">KEGEVASEGNEEEPTALYDQPLIVEGKRKRRSVDLFAFSSPREAQKTPKETQ</sequence>
<feature type="region of interest" description="Disordered" evidence="1">
    <location>
        <begin position="1"/>
        <end position="23"/>
    </location>
</feature>
<evidence type="ECO:0000256" key="1">
    <source>
        <dbReference type="SAM" id="MobiDB-lite"/>
    </source>
</evidence>
<accession>A0A1X7TVN6</accession>
<feature type="compositionally biased region" description="Acidic residues" evidence="1">
    <location>
        <begin position="1"/>
        <end position="14"/>
    </location>
</feature>